<evidence type="ECO:0000256" key="2">
    <source>
        <dbReference type="ARBA" id="ARBA00023203"/>
    </source>
</evidence>
<feature type="domain" description="Calponin-homology (CH)" evidence="3">
    <location>
        <begin position="133"/>
        <end position="240"/>
    </location>
</feature>
<dbReference type="GO" id="GO:0005509">
    <property type="term" value="F:calcium ion binding"/>
    <property type="evidence" value="ECO:0007669"/>
    <property type="project" value="InterPro"/>
</dbReference>
<feature type="domain" description="EF-hand" evidence="4">
    <location>
        <begin position="732"/>
        <end position="767"/>
    </location>
</feature>
<evidence type="ECO:0000256" key="1">
    <source>
        <dbReference type="ARBA" id="ARBA00022737"/>
    </source>
</evidence>
<dbReference type="AlphaFoldDB" id="A0AAE0L846"/>
<dbReference type="Gene3D" id="1.10.238.10">
    <property type="entry name" value="EF-hand"/>
    <property type="match status" value="1"/>
</dbReference>
<gene>
    <name evidence="5" type="ORF">CYMTET_16241</name>
</gene>
<sequence length="784" mass="88556">MSDKVAPWEVMQMKTFTAFANAYIMGKDKKYRIENGELPQAFENGVRLIVLIEALMGGASLGKYHTKENLMKPLKIENINIGLKVVNDFNQSKGIKLVYGAEAVMNGNRTEVMGLVWILISKFLLEHISEEDSSAKEALLLWCKRKTEGYDGCKVVDFGTCWQNGMAFCALLHKHRPDLLDYSSLSPANAADNLELAFSIGEKELGIPRLLEVEDMTDMTVKPDEKSIMTYLMFVWKVFASYKQVEVAGRRIQKFIKTEKHNDALKKSYEASAKELMAWINEMIAYFHTADFGPNEDSVEGVYGKHGIFKNEDKPTKRNEMTDVQSSVSFIASKLLQEGRPPYELAEDMTTEFMEKLWKQMVDAEYVFEDLLQGTITQLTKQSATMNSIIAMLEQCRNWITDTNAILDKTVVEVLSVADAAHALAQHELYQEAWAQNQSKLDKLKRRQQLLADSGNCIHTSVPKGGEELAGALEASHSLESKLASRKAALTAELARQHSLDAQRLQWAKKAEDFVLWVEDIKEDLTMPIYIESGGEVDELIAALEVQVEGIRKSKTDDLQALVDLSQATMQDKVPNPYARFSIVDLEEKVKVVEQLIADRSAQLQAEKDLQKSNQELRDNYLKAAEAYVEWQTDLTQRIEKGAKDASGTLQEQLEQVDKLCEELQGGEPKKEAVLVANSALLENSVSAKSLAAVSTGDVETTFNLMRRMLSERRDLINEELIKENALAVSDEQLEELQELFKTFDKDGDEHLKSFEFKAVMQNMDIEVKEEDLQVFTRHKSCCL</sequence>
<comment type="caution">
    <text evidence="5">The sequence shown here is derived from an EMBL/GenBank/DDBJ whole genome shotgun (WGS) entry which is preliminary data.</text>
</comment>
<dbReference type="InterPro" id="IPR011992">
    <property type="entry name" value="EF-hand-dom_pair"/>
</dbReference>
<dbReference type="PANTHER" id="PTHR11915">
    <property type="entry name" value="SPECTRIN/FILAMIN RELATED CYTOSKELETAL PROTEIN"/>
    <property type="match status" value="1"/>
</dbReference>
<keyword evidence="6" id="KW-1185">Reference proteome</keyword>
<reference evidence="5 6" key="1">
    <citation type="journal article" date="2015" name="Genome Biol. Evol.">
        <title>Comparative Genomics of a Bacterivorous Green Alga Reveals Evolutionary Causalities and Consequences of Phago-Mixotrophic Mode of Nutrition.</title>
        <authorList>
            <person name="Burns J.A."/>
            <person name="Paasch A."/>
            <person name="Narechania A."/>
            <person name="Kim E."/>
        </authorList>
    </citation>
    <scope>NUCLEOTIDE SEQUENCE [LARGE SCALE GENOMIC DNA]</scope>
    <source>
        <strain evidence="5 6">PLY_AMNH</strain>
    </source>
</reference>
<dbReference type="InterPro" id="IPR002048">
    <property type="entry name" value="EF_hand_dom"/>
</dbReference>
<dbReference type="SMART" id="SM00054">
    <property type="entry name" value="EFh"/>
    <property type="match status" value="1"/>
</dbReference>
<organism evidence="5 6">
    <name type="scientific">Cymbomonas tetramitiformis</name>
    <dbReference type="NCBI Taxonomy" id="36881"/>
    <lineage>
        <taxon>Eukaryota</taxon>
        <taxon>Viridiplantae</taxon>
        <taxon>Chlorophyta</taxon>
        <taxon>Pyramimonadophyceae</taxon>
        <taxon>Pyramimonadales</taxon>
        <taxon>Pyramimonadaceae</taxon>
        <taxon>Cymbomonas</taxon>
    </lineage>
</organism>
<dbReference type="SUPFAM" id="SSF47473">
    <property type="entry name" value="EF-hand"/>
    <property type="match status" value="1"/>
</dbReference>
<dbReference type="SUPFAM" id="SSF46966">
    <property type="entry name" value="Spectrin repeat"/>
    <property type="match status" value="3"/>
</dbReference>
<dbReference type="EMBL" id="LGRX02007100">
    <property type="protein sequence ID" value="KAK3275641.1"/>
    <property type="molecule type" value="Genomic_DNA"/>
</dbReference>
<dbReference type="InterPro" id="IPR018159">
    <property type="entry name" value="Spectrin/alpha-actinin"/>
</dbReference>
<dbReference type="GO" id="GO:0003779">
    <property type="term" value="F:actin binding"/>
    <property type="evidence" value="ECO:0007669"/>
    <property type="project" value="UniProtKB-KW"/>
</dbReference>
<dbReference type="SMART" id="SM00150">
    <property type="entry name" value="SPEC"/>
    <property type="match status" value="2"/>
</dbReference>
<feature type="domain" description="Calponin-homology (CH)" evidence="3">
    <location>
        <begin position="10"/>
        <end position="124"/>
    </location>
</feature>
<dbReference type="FunFam" id="1.10.418.10:FF:000001">
    <property type="entry name" value="Actinin alpha 1"/>
    <property type="match status" value="1"/>
</dbReference>
<dbReference type="InterPro" id="IPR001715">
    <property type="entry name" value="CH_dom"/>
</dbReference>
<keyword evidence="1" id="KW-0677">Repeat</keyword>
<evidence type="ECO:0000313" key="6">
    <source>
        <dbReference type="Proteomes" id="UP001190700"/>
    </source>
</evidence>
<evidence type="ECO:0000259" key="4">
    <source>
        <dbReference type="PROSITE" id="PS50222"/>
    </source>
</evidence>
<dbReference type="Proteomes" id="UP001190700">
    <property type="component" value="Unassembled WGS sequence"/>
</dbReference>
<name>A0AAE0L846_9CHLO</name>
<evidence type="ECO:0000313" key="5">
    <source>
        <dbReference type="EMBL" id="KAK3275641.1"/>
    </source>
</evidence>
<proteinExistence type="predicted"/>
<dbReference type="Gene3D" id="1.20.58.60">
    <property type="match status" value="2"/>
</dbReference>
<dbReference type="Gene3D" id="1.10.418.10">
    <property type="entry name" value="Calponin-like domain"/>
    <property type="match status" value="2"/>
</dbReference>
<keyword evidence="2" id="KW-0009">Actin-binding</keyword>
<dbReference type="SUPFAM" id="SSF47576">
    <property type="entry name" value="Calponin-homology domain, CH-domain"/>
    <property type="match status" value="1"/>
</dbReference>
<dbReference type="PROSITE" id="PS50222">
    <property type="entry name" value="EF_HAND_2"/>
    <property type="match status" value="1"/>
</dbReference>
<accession>A0AAE0L846</accession>
<evidence type="ECO:0000259" key="3">
    <source>
        <dbReference type="PROSITE" id="PS50021"/>
    </source>
</evidence>
<dbReference type="PROSITE" id="PS50021">
    <property type="entry name" value="CH"/>
    <property type="match status" value="2"/>
</dbReference>
<protein>
    <submittedName>
        <fullName evidence="5">Uncharacterized protein</fullName>
    </submittedName>
</protein>
<dbReference type="SMART" id="SM00033">
    <property type="entry name" value="CH"/>
    <property type="match status" value="2"/>
</dbReference>
<dbReference type="Pfam" id="PF00307">
    <property type="entry name" value="CH"/>
    <property type="match status" value="2"/>
</dbReference>
<dbReference type="InterPro" id="IPR036872">
    <property type="entry name" value="CH_dom_sf"/>
</dbReference>